<comment type="caution">
    <text evidence="1">The sequence shown here is derived from an EMBL/GenBank/DDBJ whole genome shotgun (WGS) entry which is preliminary data.</text>
</comment>
<proteinExistence type="predicted"/>
<evidence type="ECO:0000313" key="1">
    <source>
        <dbReference type="EMBL" id="GBP92314.1"/>
    </source>
</evidence>
<reference evidence="1 2" key="1">
    <citation type="journal article" date="2019" name="Commun. Biol.">
        <title>The bagworm genome reveals a unique fibroin gene that provides high tensile strength.</title>
        <authorList>
            <person name="Kono N."/>
            <person name="Nakamura H."/>
            <person name="Ohtoshi R."/>
            <person name="Tomita M."/>
            <person name="Numata K."/>
            <person name="Arakawa K."/>
        </authorList>
    </citation>
    <scope>NUCLEOTIDE SEQUENCE [LARGE SCALE GENOMIC DNA]</scope>
</reference>
<dbReference type="Proteomes" id="UP000299102">
    <property type="component" value="Unassembled WGS sequence"/>
</dbReference>
<dbReference type="EMBL" id="BGZK01002261">
    <property type="protein sequence ID" value="GBP92314.1"/>
    <property type="molecule type" value="Genomic_DNA"/>
</dbReference>
<protein>
    <submittedName>
        <fullName evidence="1">Uncharacterized protein</fullName>
    </submittedName>
</protein>
<evidence type="ECO:0000313" key="2">
    <source>
        <dbReference type="Proteomes" id="UP000299102"/>
    </source>
</evidence>
<keyword evidence="2" id="KW-1185">Reference proteome</keyword>
<accession>A0A4C1ZZ67</accession>
<name>A0A4C1ZZ67_EUMVA</name>
<dbReference type="AlphaFoldDB" id="A0A4C1ZZ67"/>
<dbReference type="OrthoDB" id="1737200at2759"/>
<sequence>MNLPGAQLGEILKQSKLGCFGMRIKLTKQFTGRLCAAAVSLLLGRIGRCGREIALSALSLTRSARVERDNESCFFIRANAGARPAAAPHQARRLLIRVVPNKNNTAVFRRAAEFVSARIKSASESLGPEFRSLKAFEMLIS</sequence>
<gene>
    <name evidence="1" type="ORF">EVAR_66730_1</name>
</gene>
<organism evidence="1 2">
    <name type="scientific">Eumeta variegata</name>
    <name type="common">Bagworm moth</name>
    <name type="synonym">Eumeta japonica</name>
    <dbReference type="NCBI Taxonomy" id="151549"/>
    <lineage>
        <taxon>Eukaryota</taxon>
        <taxon>Metazoa</taxon>
        <taxon>Ecdysozoa</taxon>
        <taxon>Arthropoda</taxon>
        <taxon>Hexapoda</taxon>
        <taxon>Insecta</taxon>
        <taxon>Pterygota</taxon>
        <taxon>Neoptera</taxon>
        <taxon>Endopterygota</taxon>
        <taxon>Lepidoptera</taxon>
        <taxon>Glossata</taxon>
        <taxon>Ditrysia</taxon>
        <taxon>Tineoidea</taxon>
        <taxon>Psychidae</taxon>
        <taxon>Oiketicinae</taxon>
        <taxon>Eumeta</taxon>
    </lineage>
</organism>